<keyword evidence="13" id="KW-0808">Transferase</keyword>
<evidence type="ECO:0000256" key="1">
    <source>
        <dbReference type="ARBA" id="ARBA00004167"/>
    </source>
</evidence>
<feature type="domain" description="Large ribosomal subunit protein eL20" evidence="12">
    <location>
        <begin position="196"/>
        <end position="236"/>
    </location>
</feature>
<reference evidence="13 14" key="1">
    <citation type="submission" date="2019-12" db="EMBL/GenBank/DDBJ databases">
        <authorList>
            <person name="Alioto T."/>
            <person name="Alioto T."/>
            <person name="Gomez Garrido J."/>
        </authorList>
    </citation>
    <scope>NUCLEOTIDE SEQUENCE [LARGE SCALE GENOMIC DNA]</scope>
</reference>
<gene>
    <name evidence="13" type="ORF">OLEA9_A011399</name>
</gene>
<dbReference type="AlphaFoldDB" id="A0A8S0U6L6"/>
<dbReference type="GO" id="GO:0016301">
    <property type="term" value="F:kinase activity"/>
    <property type="evidence" value="ECO:0007669"/>
    <property type="project" value="UniProtKB-KW"/>
</dbReference>
<keyword evidence="5" id="KW-0812">Transmembrane</keyword>
<keyword evidence="14" id="KW-1185">Reference proteome</keyword>
<comment type="caution">
    <text evidence="13">The sequence shown here is derived from an EMBL/GenBank/DDBJ whole genome shotgun (WGS) entry which is preliminary data.</text>
</comment>
<dbReference type="Pfam" id="PF13855">
    <property type="entry name" value="LRR_8"/>
    <property type="match status" value="1"/>
</dbReference>
<dbReference type="Gene3D" id="3.80.10.10">
    <property type="entry name" value="Ribonuclease Inhibitor"/>
    <property type="match status" value="1"/>
</dbReference>
<keyword evidence="13" id="KW-0418">Kinase</keyword>
<dbReference type="GO" id="GO:0005840">
    <property type="term" value="C:ribosome"/>
    <property type="evidence" value="ECO:0007669"/>
    <property type="project" value="UniProtKB-KW"/>
</dbReference>
<dbReference type="SUPFAM" id="SSF52058">
    <property type="entry name" value="L domain-like"/>
    <property type="match status" value="1"/>
</dbReference>
<evidence type="ECO:0000256" key="11">
    <source>
        <dbReference type="ARBA" id="ARBA00023274"/>
    </source>
</evidence>
<dbReference type="Gramene" id="OE9A011399T1">
    <property type="protein sequence ID" value="OE9A011399C1"/>
    <property type="gene ID" value="OE9A011399"/>
</dbReference>
<accession>A0A8S0U6L6</accession>
<dbReference type="EMBL" id="CACTIH010007492">
    <property type="protein sequence ID" value="CAA3014514.1"/>
    <property type="molecule type" value="Genomic_DNA"/>
</dbReference>
<keyword evidence="11" id="KW-0687">Ribonucleoprotein</keyword>
<evidence type="ECO:0000256" key="10">
    <source>
        <dbReference type="ARBA" id="ARBA00023180"/>
    </source>
</evidence>
<comment type="similarity">
    <text evidence="2">Belongs to the eukaryotic ribosomal protein eL20 family.</text>
</comment>
<dbReference type="GO" id="GO:0016020">
    <property type="term" value="C:membrane"/>
    <property type="evidence" value="ECO:0007669"/>
    <property type="project" value="UniProtKB-SubCell"/>
</dbReference>
<evidence type="ECO:0000256" key="9">
    <source>
        <dbReference type="ARBA" id="ARBA00023136"/>
    </source>
</evidence>
<evidence type="ECO:0000256" key="7">
    <source>
        <dbReference type="ARBA" id="ARBA00022980"/>
    </source>
</evidence>
<organism evidence="13 14">
    <name type="scientific">Olea europaea subsp. europaea</name>
    <dbReference type="NCBI Taxonomy" id="158383"/>
    <lineage>
        <taxon>Eukaryota</taxon>
        <taxon>Viridiplantae</taxon>
        <taxon>Streptophyta</taxon>
        <taxon>Embryophyta</taxon>
        <taxon>Tracheophyta</taxon>
        <taxon>Spermatophyta</taxon>
        <taxon>Magnoliopsida</taxon>
        <taxon>eudicotyledons</taxon>
        <taxon>Gunneridae</taxon>
        <taxon>Pentapetalae</taxon>
        <taxon>asterids</taxon>
        <taxon>lamiids</taxon>
        <taxon>Lamiales</taxon>
        <taxon>Oleaceae</taxon>
        <taxon>Oleeae</taxon>
        <taxon>Olea</taxon>
    </lineage>
</organism>
<evidence type="ECO:0000313" key="14">
    <source>
        <dbReference type="Proteomes" id="UP000594638"/>
    </source>
</evidence>
<dbReference type="InterPro" id="IPR023573">
    <property type="entry name" value="Ribosomal_eL20_dom"/>
</dbReference>
<dbReference type="GO" id="GO:0003735">
    <property type="term" value="F:structural constituent of ribosome"/>
    <property type="evidence" value="ECO:0007669"/>
    <property type="project" value="InterPro"/>
</dbReference>
<dbReference type="Proteomes" id="UP000594638">
    <property type="component" value="Unassembled WGS sequence"/>
</dbReference>
<proteinExistence type="inferred from homology"/>
<dbReference type="InterPro" id="IPR051502">
    <property type="entry name" value="RLP_Defense_Trigger"/>
</dbReference>
<dbReference type="InterPro" id="IPR001611">
    <property type="entry name" value="Leu-rich_rpt"/>
</dbReference>
<comment type="similarity">
    <text evidence="3">Belongs to the RLP family.</text>
</comment>
<evidence type="ECO:0000256" key="3">
    <source>
        <dbReference type="ARBA" id="ARBA00009592"/>
    </source>
</evidence>
<dbReference type="Gene3D" id="3.10.20.10">
    <property type="match status" value="1"/>
</dbReference>
<evidence type="ECO:0000256" key="4">
    <source>
        <dbReference type="ARBA" id="ARBA00022614"/>
    </source>
</evidence>
<evidence type="ECO:0000313" key="13">
    <source>
        <dbReference type="EMBL" id="CAA3014514.1"/>
    </source>
</evidence>
<evidence type="ECO:0000259" key="12">
    <source>
        <dbReference type="Pfam" id="PF01775"/>
    </source>
</evidence>
<dbReference type="GO" id="GO:1990904">
    <property type="term" value="C:ribonucleoprotein complex"/>
    <property type="evidence" value="ECO:0007669"/>
    <property type="project" value="UniProtKB-KW"/>
</dbReference>
<dbReference type="PANTHER" id="PTHR48062">
    <property type="entry name" value="RECEPTOR-LIKE PROTEIN 14"/>
    <property type="match status" value="1"/>
</dbReference>
<name>A0A8S0U6L6_OLEEU</name>
<dbReference type="SUPFAM" id="SSF160374">
    <property type="entry name" value="RplX-like"/>
    <property type="match status" value="1"/>
</dbReference>
<comment type="subcellular location">
    <subcellularLocation>
        <location evidence="1">Membrane</location>
        <topology evidence="1">Single-pass membrane protein</topology>
    </subcellularLocation>
</comment>
<evidence type="ECO:0000256" key="5">
    <source>
        <dbReference type="ARBA" id="ARBA00022692"/>
    </source>
</evidence>
<protein>
    <submittedName>
        <fullName evidence="13">LRR receptor-like serine threonine- kinase GSO1</fullName>
    </submittedName>
</protein>
<dbReference type="Pfam" id="PF01775">
    <property type="entry name" value="Ribosomal_L18A"/>
    <property type="match status" value="1"/>
</dbReference>
<dbReference type="PANTHER" id="PTHR48062:SF21">
    <property type="entry name" value="RECEPTOR-LIKE PROTEIN 12"/>
    <property type="match status" value="1"/>
</dbReference>
<keyword evidence="7" id="KW-0689">Ribosomal protein</keyword>
<evidence type="ECO:0000256" key="6">
    <source>
        <dbReference type="ARBA" id="ARBA00022737"/>
    </source>
</evidence>
<keyword evidence="8" id="KW-1133">Transmembrane helix</keyword>
<dbReference type="InterPro" id="IPR032675">
    <property type="entry name" value="LRR_dom_sf"/>
</dbReference>
<keyword evidence="6" id="KW-0677">Repeat</keyword>
<dbReference type="OrthoDB" id="1166365at2759"/>
<sequence>MGLPRAKPMESYKLPITATFVKKRNSYSYEGSILNHVSGIDLSSNKLHGEILDGLGKLSKIHSLNLSHNNLVGTIPETFSNLHQIESLDLSYNNLSGRIPTGLIELNALEVFSVAHNNLIGMIPEKSQFGTFDEGSYQGNPHLCGRSLHLNCISTGSRPILPSANDESEEHGFMDMEFFYISFIIFEKNPTTIKNDGIWLRYQSRIGYHNMYKEYRDTTLNGAIEQMYTEMASRHKEGPTTFQEAQDNIQSIKTQLVYVTGLIIC</sequence>
<keyword evidence="10" id="KW-0325">Glycoprotein</keyword>
<dbReference type="GO" id="GO:0006412">
    <property type="term" value="P:translation"/>
    <property type="evidence" value="ECO:0007669"/>
    <property type="project" value="InterPro"/>
</dbReference>
<keyword evidence="13" id="KW-0675">Receptor</keyword>
<keyword evidence="4" id="KW-0433">Leucine-rich repeat</keyword>
<dbReference type="FunFam" id="3.10.20.10:FF:000001">
    <property type="entry name" value="60S ribosomal protein L18a"/>
    <property type="match status" value="1"/>
</dbReference>
<dbReference type="FunFam" id="3.80.10.10:FF:000111">
    <property type="entry name" value="LRR receptor-like serine/threonine-protein kinase ERECTA"/>
    <property type="match status" value="1"/>
</dbReference>
<keyword evidence="9" id="KW-0472">Membrane</keyword>
<evidence type="ECO:0000256" key="8">
    <source>
        <dbReference type="ARBA" id="ARBA00022989"/>
    </source>
</evidence>
<evidence type="ECO:0000256" key="2">
    <source>
        <dbReference type="ARBA" id="ARBA00009362"/>
    </source>
</evidence>